<sequence>MKTQASKTFILKVLVFLYLLSIPFVKIGDLGTDAFPLFIVGCVIGAGLLYLDVTLGTLVLLALAITMILMGTKDDELPKNDTKLLDIAEVEKENNLFSDVGKSPETDKVKGYKPKYTVHPRSLNHVPTLPVIEKMESKMNFDDLDSVLSNESHAFAQDQKQEIEDKQNKDLDLVQDMESDNQKFLLQPDGIFVTDENLHNIQNNLVGSMSEMYCPIGTNVYTTQGRINGSSITGVLDN</sequence>
<feature type="transmembrane region" description="Helical" evidence="1">
    <location>
        <begin position="37"/>
        <end position="70"/>
    </location>
</feature>
<feature type="transmembrane region" description="Helical" evidence="1">
    <location>
        <begin position="9"/>
        <end position="25"/>
    </location>
</feature>
<keyword evidence="1" id="KW-1133">Transmembrane helix</keyword>
<keyword evidence="1" id="KW-0472">Membrane</keyword>
<evidence type="ECO:0000313" key="2">
    <source>
        <dbReference type="EMBL" id="AUF82596.1"/>
    </source>
</evidence>
<evidence type="ECO:0000256" key="1">
    <source>
        <dbReference type="SAM" id="Phobius"/>
    </source>
</evidence>
<keyword evidence="3" id="KW-1185">Reference proteome</keyword>
<keyword evidence="1" id="KW-0812">Transmembrane</keyword>
<dbReference type="EMBL" id="KY322437">
    <property type="protein sequence ID" value="AUF82596.1"/>
    <property type="molecule type" value="Genomic_DNA"/>
</dbReference>
<gene>
    <name evidence="2" type="ORF">TetV_514</name>
</gene>
<accession>A0A2P0VNW1</accession>
<dbReference type="Proteomes" id="UP000244773">
    <property type="component" value="Segment"/>
</dbReference>
<reference evidence="2" key="1">
    <citation type="journal article" date="2018" name="Virology">
        <title>A giant virus infecting green algae encodes key fermentation genes.</title>
        <authorList>
            <person name="Schvarcz C.R."/>
            <person name="Steward G.F."/>
        </authorList>
    </citation>
    <scope>NUCLEOTIDE SEQUENCE [LARGE SCALE GENOMIC DNA]</scope>
</reference>
<proteinExistence type="predicted"/>
<evidence type="ECO:0000313" key="3">
    <source>
        <dbReference type="Proteomes" id="UP000244773"/>
    </source>
</evidence>
<name>A0A2P0VNW1_9VIRU</name>
<organism evidence="2">
    <name type="scientific">Tetraselmis virus 1</name>
    <dbReference type="NCBI Taxonomy" id="2060617"/>
    <lineage>
        <taxon>Viruses</taxon>
        <taxon>Varidnaviria</taxon>
        <taxon>Bamfordvirae</taxon>
        <taxon>Nucleocytoviricota</taxon>
        <taxon>Megaviricetes</taxon>
        <taxon>Imitervirales</taxon>
        <taxon>Allomimiviridae</taxon>
        <taxon>Oceanusvirus</taxon>
        <taxon>Oceanusvirus kaneohense</taxon>
    </lineage>
</organism>
<protein>
    <submittedName>
        <fullName evidence="2">Uncharacterized protein</fullName>
    </submittedName>
</protein>